<sequence length="1059" mass="120449">MSNWFDSIEGVECFSTLLYNGDKSALETVTDLGWPGLASAMGSLLMQQVLQQSESAYSIFFVTQVLRHLVDSQFTTSDLVALEAFLSCVIVQRHTLLTPVCVDALIRLLCTAVIRGFCDAPELQNFPHKVLAALMLKDNRYSEEHVSLSCSILITLIDEIENMEDTVRGLVTHKRVNVCFRNESLLPMFRAVSHCIKHLHCMHEKANYSAVTLLGRVLLFDFNSSCSETVEDMMTREFPQEWANDLIDQQLMMRLWELYTAPTGDSRFFAALLDALTPLVSIKSTLYPSQQVQSNWLGLILSATLSIMESRIHLEEAPVLREFCRLLNRIKPNFTIDEMRKSSCYERWIRTTCEFTKLCFQNWCYARQAFLSLTSIWAKLVGSQSYCKDGQTFFEELAPEVCISYIMSNKDQAVRFATQRETVSFDDYILDADAETISLEFDFASQLLRFCGEKVENYFLQELQSLLSLIKTKESLSDLQISCTCECLAWNITFASSWLNAYRFSRSGRVLDSSILISCFDVVRESSQASFTHSVSIATRRHFHKSLLIFLRTAWHILLLDRLDDAKKLREQLRDYFSLTNQDVLGRIILGIVVDEVMDCVRTCADDTVIEALDLLSEMAQSPSTAVILKTLPQFNTNLVLNMERPQNLKGVVAFHRVRYRLSRIEAQVHFLGSTLEYLSTEFLPPLLEELKKWLMAGIMAGDPRCDMLTNIVCSWRGVFRSCVGQTEYKMFLKNVFSGLPLITEQLQRHFGTTCGLQLLRLINEITENRYRRINFGPNGVEGYSLFRYVSDSLGMAVNMVEKALESGDSSLEEWGIKCLRIVLRTGRNILTGGYCNLGVLRLYEEKTLMLCLTALWRSMLLVNRNRLCQFEKLAQAYLMLAGELLRDLYLWFLSVVPVNNILSTIQLLEFSLGYHVSNKTSLASLSCEALGAFTGTLCQIGEEDTVHSERICSNLLQADPALFSRLIRLTIDVIVSRKCSSSTTEFLLRNLIVLDKNSFVDLASKFAGFAITNDKDAEVRAVFELLGSSAFESIRKNNNTLFAKEFQHFSTVVTSCLR</sequence>
<dbReference type="PANTHER" id="PTHR12596:SF19">
    <property type="entry name" value="IMPORTIN N-TERMINAL DOMAIN-CONTAINING PROTEIN"/>
    <property type="match status" value="1"/>
</dbReference>
<comment type="caution">
    <text evidence="8">The sequence shown here is derived from an EMBL/GenBank/DDBJ whole genome shotgun (WGS) entry which is preliminary data.</text>
</comment>
<evidence type="ECO:0000313" key="8">
    <source>
        <dbReference type="EMBL" id="ORC86938.1"/>
    </source>
</evidence>
<accession>A0A1X0NQX8</accession>
<dbReference type="GO" id="GO:0005643">
    <property type="term" value="C:nuclear pore"/>
    <property type="evidence" value="ECO:0007669"/>
    <property type="project" value="TreeGrafter"/>
</dbReference>
<dbReference type="EMBL" id="NBCO01000025">
    <property type="protein sequence ID" value="ORC86938.1"/>
    <property type="molecule type" value="Genomic_DNA"/>
</dbReference>
<comment type="subcellular location">
    <subcellularLocation>
        <location evidence="2">Cytoplasm</location>
    </subcellularLocation>
    <subcellularLocation>
        <location evidence="1">Nucleus</location>
    </subcellularLocation>
</comment>
<proteinExistence type="inferred from homology"/>
<dbReference type="OrthoDB" id="244158at2759"/>
<reference evidence="8 9" key="1">
    <citation type="submission" date="2017-03" db="EMBL/GenBank/DDBJ databases">
        <title>An alternative strategy for trypanosome survival in the mammalian bloodstream revealed through genome and transcriptome analysis of the ubiquitous bovine parasite Trypanosoma (Megatrypanum) theileri.</title>
        <authorList>
            <person name="Kelly S."/>
            <person name="Ivens A."/>
            <person name="Mott A."/>
            <person name="O'Neill E."/>
            <person name="Emms D."/>
            <person name="Macleod O."/>
            <person name="Voorheis P."/>
            <person name="Matthews J."/>
            <person name="Matthews K."/>
            <person name="Carrington M."/>
        </authorList>
    </citation>
    <scope>NUCLEOTIDE SEQUENCE [LARGE SCALE GENOMIC DNA]</scope>
    <source>
        <strain evidence="8">Edinburgh</strain>
    </source>
</reference>
<evidence type="ECO:0000256" key="3">
    <source>
        <dbReference type="ARBA" id="ARBA00009466"/>
    </source>
</evidence>
<evidence type="ECO:0000256" key="7">
    <source>
        <dbReference type="ARBA" id="ARBA00023242"/>
    </source>
</evidence>
<keyword evidence="5" id="KW-0963">Cytoplasm</keyword>
<keyword evidence="6" id="KW-0653">Protein transport</keyword>
<evidence type="ECO:0000256" key="6">
    <source>
        <dbReference type="ARBA" id="ARBA00022927"/>
    </source>
</evidence>
<dbReference type="GO" id="GO:0005737">
    <property type="term" value="C:cytoplasm"/>
    <property type="evidence" value="ECO:0007669"/>
    <property type="project" value="UniProtKB-SubCell"/>
</dbReference>
<evidence type="ECO:0000256" key="2">
    <source>
        <dbReference type="ARBA" id="ARBA00004496"/>
    </source>
</evidence>
<evidence type="ECO:0000256" key="4">
    <source>
        <dbReference type="ARBA" id="ARBA00022448"/>
    </source>
</evidence>
<evidence type="ECO:0000313" key="9">
    <source>
        <dbReference type="Proteomes" id="UP000192257"/>
    </source>
</evidence>
<dbReference type="AlphaFoldDB" id="A0A1X0NQX8"/>
<keyword evidence="4" id="KW-0813">Transport</keyword>
<dbReference type="GO" id="GO:0005049">
    <property type="term" value="F:nuclear export signal receptor activity"/>
    <property type="evidence" value="ECO:0007669"/>
    <property type="project" value="InterPro"/>
</dbReference>
<dbReference type="VEuPathDB" id="TriTrypDB:TM35_000252340"/>
<dbReference type="GO" id="GO:0006611">
    <property type="term" value="P:protein export from nucleus"/>
    <property type="evidence" value="ECO:0007669"/>
    <property type="project" value="TreeGrafter"/>
</dbReference>
<dbReference type="InterPro" id="IPR044189">
    <property type="entry name" value="XPO4/7-like"/>
</dbReference>
<evidence type="ECO:0000256" key="1">
    <source>
        <dbReference type="ARBA" id="ARBA00004123"/>
    </source>
</evidence>
<name>A0A1X0NQX8_9TRYP</name>
<dbReference type="InterPro" id="IPR016024">
    <property type="entry name" value="ARM-type_fold"/>
</dbReference>
<dbReference type="SUPFAM" id="SSF48371">
    <property type="entry name" value="ARM repeat"/>
    <property type="match status" value="1"/>
</dbReference>
<keyword evidence="9" id="KW-1185">Reference proteome</keyword>
<organism evidence="8 9">
    <name type="scientific">Trypanosoma theileri</name>
    <dbReference type="NCBI Taxonomy" id="67003"/>
    <lineage>
        <taxon>Eukaryota</taxon>
        <taxon>Discoba</taxon>
        <taxon>Euglenozoa</taxon>
        <taxon>Kinetoplastea</taxon>
        <taxon>Metakinetoplastina</taxon>
        <taxon>Trypanosomatida</taxon>
        <taxon>Trypanosomatidae</taxon>
        <taxon>Trypanosoma</taxon>
    </lineage>
</organism>
<dbReference type="Proteomes" id="UP000192257">
    <property type="component" value="Unassembled WGS sequence"/>
</dbReference>
<protein>
    <submittedName>
        <fullName evidence="8">Importin-beta, N-terminal domain-containing protein</fullName>
    </submittedName>
</protein>
<gene>
    <name evidence="8" type="ORF">TM35_000252340</name>
</gene>
<comment type="similarity">
    <text evidence="3">Belongs to the exportin family.</text>
</comment>
<keyword evidence="7" id="KW-0539">Nucleus</keyword>
<dbReference type="GeneID" id="39987605"/>
<dbReference type="PANTHER" id="PTHR12596">
    <property type="entry name" value="EXPORTIN 4,7-RELATED"/>
    <property type="match status" value="1"/>
</dbReference>
<evidence type="ECO:0000256" key="5">
    <source>
        <dbReference type="ARBA" id="ARBA00022490"/>
    </source>
</evidence>
<dbReference type="RefSeq" id="XP_028881004.1">
    <property type="nucleotide sequence ID" value="XM_029027825.1"/>
</dbReference>